<accession>A0A9P4QC46</accession>
<dbReference type="InterPro" id="IPR016181">
    <property type="entry name" value="Acyl_CoA_acyltransferase"/>
</dbReference>
<name>A0A9P4QC46_9PEZI</name>
<protein>
    <recommendedName>
        <fullName evidence="1">N-acetyltransferase domain-containing protein</fullName>
    </recommendedName>
</protein>
<keyword evidence="3" id="KW-1185">Reference proteome</keyword>
<dbReference type="InterPro" id="IPR000182">
    <property type="entry name" value="GNAT_dom"/>
</dbReference>
<reference evidence="2" key="1">
    <citation type="journal article" date="2020" name="Stud. Mycol.">
        <title>101 Dothideomycetes genomes: a test case for predicting lifestyles and emergence of pathogens.</title>
        <authorList>
            <person name="Haridas S."/>
            <person name="Albert R."/>
            <person name="Binder M."/>
            <person name="Bloem J."/>
            <person name="Labutti K."/>
            <person name="Salamov A."/>
            <person name="Andreopoulos B."/>
            <person name="Baker S."/>
            <person name="Barry K."/>
            <person name="Bills G."/>
            <person name="Bluhm B."/>
            <person name="Cannon C."/>
            <person name="Castanera R."/>
            <person name="Culley D."/>
            <person name="Daum C."/>
            <person name="Ezra D."/>
            <person name="Gonzalez J."/>
            <person name="Henrissat B."/>
            <person name="Kuo A."/>
            <person name="Liang C."/>
            <person name="Lipzen A."/>
            <person name="Lutzoni F."/>
            <person name="Magnuson J."/>
            <person name="Mondo S."/>
            <person name="Nolan M."/>
            <person name="Ohm R."/>
            <person name="Pangilinan J."/>
            <person name="Park H.-J."/>
            <person name="Ramirez L."/>
            <person name="Alfaro M."/>
            <person name="Sun H."/>
            <person name="Tritt A."/>
            <person name="Yoshinaga Y."/>
            <person name="Zwiers L.-H."/>
            <person name="Turgeon B."/>
            <person name="Goodwin S."/>
            <person name="Spatafora J."/>
            <person name="Crous P."/>
            <person name="Grigoriev I."/>
        </authorList>
    </citation>
    <scope>NUCLEOTIDE SEQUENCE</scope>
    <source>
        <strain evidence="2">CBS 116435</strain>
    </source>
</reference>
<sequence>MSFKTLTWTRDTYLISTDPAHLQLEAINAAFAEPYTYWTSPFPADKLKHLLDNSLCIGLYETSPSTNGKWKQIGFRRLITDTVTFAYLTDFYVLPEHRGKGLGKWMQQFTRELLDAIEGSFDRNIRGFRVVTLTKEKNVSFWSETLGVTRAKQSEDAVYVERSGFRH</sequence>
<dbReference type="CDD" id="cd04301">
    <property type="entry name" value="NAT_SF"/>
    <property type="match status" value="1"/>
</dbReference>
<dbReference type="AlphaFoldDB" id="A0A9P4QC46"/>
<feature type="domain" description="N-acetyltransferase" evidence="1">
    <location>
        <begin position="68"/>
        <end position="106"/>
    </location>
</feature>
<dbReference type="EMBL" id="MU003785">
    <property type="protein sequence ID" value="KAF2722089.1"/>
    <property type="molecule type" value="Genomic_DNA"/>
</dbReference>
<dbReference type="Pfam" id="PF00583">
    <property type="entry name" value="Acetyltransf_1"/>
    <property type="match status" value="1"/>
</dbReference>
<proteinExistence type="predicted"/>
<dbReference type="OrthoDB" id="10039976at2759"/>
<organism evidence="2 3">
    <name type="scientific">Polychaeton citri CBS 116435</name>
    <dbReference type="NCBI Taxonomy" id="1314669"/>
    <lineage>
        <taxon>Eukaryota</taxon>
        <taxon>Fungi</taxon>
        <taxon>Dikarya</taxon>
        <taxon>Ascomycota</taxon>
        <taxon>Pezizomycotina</taxon>
        <taxon>Dothideomycetes</taxon>
        <taxon>Dothideomycetidae</taxon>
        <taxon>Capnodiales</taxon>
        <taxon>Capnodiaceae</taxon>
        <taxon>Polychaeton</taxon>
    </lineage>
</organism>
<comment type="caution">
    <text evidence="2">The sequence shown here is derived from an EMBL/GenBank/DDBJ whole genome shotgun (WGS) entry which is preliminary data.</text>
</comment>
<evidence type="ECO:0000259" key="1">
    <source>
        <dbReference type="Pfam" id="PF00583"/>
    </source>
</evidence>
<dbReference type="InterPro" id="IPR053144">
    <property type="entry name" value="Acetyltransferase_Butenolide"/>
</dbReference>
<gene>
    <name evidence="2" type="ORF">K431DRAFT_284294</name>
</gene>
<dbReference type="Proteomes" id="UP000799441">
    <property type="component" value="Unassembled WGS sequence"/>
</dbReference>
<dbReference type="GO" id="GO:0016747">
    <property type="term" value="F:acyltransferase activity, transferring groups other than amino-acyl groups"/>
    <property type="evidence" value="ECO:0007669"/>
    <property type="project" value="InterPro"/>
</dbReference>
<dbReference type="Gene3D" id="3.40.630.30">
    <property type="match status" value="1"/>
</dbReference>
<dbReference type="PANTHER" id="PTHR43233:SF1">
    <property type="entry name" value="FAMILY N-ACETYLTRANSFERASE, PUTATIVE (AFU_ORTHOLOGUE AFUA_6G03350)-RELATED"/>
    <property type="match status" value="1"/>
</dbReference>
<dbReference type="PANTHER" id="PTHR43233">
    <property type="entry name" value="FAMILY N-ACETYLTRANSFERASE, PUTATIVE (AFU_ORTHOLOGUE AFUA_6G03350)-RELATED"/>
    <property type="match status" value="1"/>
</dbReference>
<evidence type="ECO:0000313" key="3">
    <source>
        <dbReference type="Proteomes" id="UP000799441"/>
    </source>
</evidence>
<dbReference type="SUPFAM" id="SSF55729">
    <property type="entry name" value="Acyl-CoA N-acyltransferases (Nat)"/>
    <property type="match status" value="1"/>
</dbReference>
<evidence type="ECO:0000313" key="2">
    <source>
        <dbReference type="EMBL" id="KAF2722089.1"/>
    </source>
</evidence>